<dbReference type="PRINTS" id="PR00036">
    <property type="entry name" value="HTHLACI"/>
</dbReference>
<proteinExistence type="predicted"/>
<organism evidence="6 7">
    <name type="scientific">Pseudarthrobacter defluvii</name>
    <dbReference type="NCBI Taxonomy" id="410837"/>
    <lineage>
        <taxon>Bacteria</taxon>
        <taxon>Bacillati</taxon>
        <taxon>Actinomycetota</taxon>
        <taxon>Actinomycetes</taxon>
        <taxon>Micrococcales</taxon>
        <taxon>Micrococcaceae</taxon>
        <taxon>Pseudarthrobacter</taxon>
    </lineage>
</organism>
<dbReference type="Pfam" id="PF00356">
    <property type="entry name" value="LacI"/>
    <property type="match status" value="1"/>
</dbReference>
<evidence type="ECO:0000259" key="5">
    <source>
        <dbReference type="PROSITE" id="PS50932"/>
    </source>
</evidence>
<keyword evidence="1" id="KW-0678">Repressor</keyword>
<dbReference type="SUPFAM" id="SSF47413">
    <property type="entry name" value="lambda repressor-like DNA-binding domains"/>
    <property type="match status" value="1"/>
</dbReference>
<evidence type="ECO:0000313" key="7">
    <source>
        <dbReference type="Proteomes" id="UP001226389"/>
    </source>
</evidence>
<sequence length="376" mass="38357">MSSGSVGIRDVAREAGVSVTTVSHVLNDVPFARVSPETREKVRTTAARLGYGPNRLARALRSRRSGVLGLAIEDVATTPHAGRIILGAEQAARARGYALMVVNIPAQAEADAGPQPALKSSPEPGQHATDPIQAGVESLLARQVDGILYAAGHRRVLQPSATPGKVPAVLLDAVAPDRSLPAVVADEYGGAAAAVEALLAAGHTRIGLLTTAEENHSTRQRARGFRDALQRAGLNGASATGEAASPDASGGYAAARRILAAANPPSALFCCSDSLAMGAYRAAAELGLSIPGNLSVVGFGDEELLAANLHPGLTTVAVPHSEMGAWAANRLIDELESAAAEAGPTPPTGGPDPVRLGCRLVTRGSVGLPDTGKRQP</sequence>
<dbReference type="PROSITE" id="PS00356">
    <property type="entry name" value="HTH_LACI_1"/>
    <property type="match status" value="1"/>
</dbReference>
<dbReference type="CDD" id="cd01392">
    <property type="entry name" value="HTH_LacI"/>
    <property type="match status" value="1"/>
</dbReference>
<dbReference type="SMART" id="SM00354">
    <property type="entry name" value="HTH_LACI"/>
    <property type="match status" value="1"/>
</dbReference>
<comment type="caution">
    <text evidence="6">The sequence shown here is derived from an EMBL/GenBank/DDBJ whole genome shotgun (WGS) entry which is preliminary data.</text>
</comment>
<reference evidence="6 7" key="1">
    <citation type="submission" date="2023-07" db="EMBL/GenBank/DDBJ databases">
        <title>Sorghum-associated microbial communities from plants grown in Nebraska, USA.</title>
        <authorList>
            <person name="Schachtman D."/>
        </authorList>
    </citation>
    <scope>NUCLEOTIDE SEQUENCE [LARGE SCALE GENOMIC DNA]</scope>
    <source>
        <strain evidence="6 7">DS994</strain>
    </source>
</reference>
<keyword evidence="2" id="KW-0805">Transcription regulation</keyword>
<evidence type="ECO:0000256" key="1">
    <source>
        <dbReference type="ARBA" id="ARBA00022491"/>
    </source>
</evidence>
<dbReference type="RefSeq" id="WP_307492735.1">
    <property type="nucleotide sequence ID" value="NZ_JAUSSY010000016.1"/>
</dbReference>
<dbReference type="PROSITE" id="PS50932">
    <property type="entry name" value="HTH_LACI_2"/>
    <property type="match status" value="1"/>
</dbReference>
<dbReference type="InterPro" id="IPR010982">
    <property type="entry name" value="Lambda_DNA-bd_dom_sf"/>
</dbReference>
<feature type="domain" description="HTH lacI-type" evidence="5">
    <location>
        <begin position="6"/>
        <end position="62"/>
    </location>
</feature>
<evidence type="ECO:0000256" key="4">
    <source>
        <dbReference type="ARBA" id="ARBA00023163"/>
    </source>
</evidence>
<gene>
    <name evidence="6" type="ORF">J2T22_003770</name>
</gene>
<dbReference type="Gene3D" id="1.10.260.40">
    <property type="entry name" value="lambda repressor-like DNA-binding domains"/>
    <property type="match status" value="1"/>
</dbReference>
<accession>A0ABT9UQI6</accession>
<dbReference type="PANTHER" id="PTHR30146:SF148">
    <property type="entry name" value="HTH-TYPE TRANSCRIPTIONAL REPRESSOR PURR-RELATED"/>
    <property type="match status" value="1"/>
</dbReference>
<dbReference type="SUPFAM" id="SSF53822">
    <property type="entry name" value="Periplasmic binding protein-like I"/>
    <property type="match status" value="1"/>
</dbReference>
<dbReference type="InterPro" id="IPR046335">
    <property type="entry name" value="LacI/GalR-like_sensor"/>
</dbReference>
<keyword evidence="7" id="KW-1185">Reference proteome</keyword>
<dbReference type="InterPro" id="IPR028082">
    <property type="entry name" value="Peripla_BP_I"/>
</dbReference>
<evidence type="ECO:0000256" key="3">
    <source>
        <dbReference type="ARBA" id="ARBA00023125"/>
    </source>
</evidence>
<dbReference type="Pfam" id="PF13377">
    <property type="entry name" value="Peripla_BP_3"/>
    <property type="match status" value="1"/>
</dbReference>
<dbReference type="CDD" id="cd06288">
    <property type="entry name" value="PBP1_sucrose_transcription_regulator"/>
    <property type="match status" value="1"/>
</dbReference>
<keyword evidence="3" id="KW-0238">DNA-binding</keyword>
<keyword evidence="4" id="KW-0804">Transcription</keyword>
<evidence type="ECO:0000256" key="2">
    <source>
        <dbReference type="ARBA" id="ARBA00023015"/>
    </source>
</evidence>
<protein>
    <submittedName>
        <fullName evidence="6">LacI family transcriptional regulator</fullName>
    </submittedName>
</protein>
<dbReference type="EMBL" id="JAUSSY010000016">
    <property type="protein sequence ID" value="MDQ0120564.1"/>
    <property type="molecule type" value="Genomic_DNA"/>
</dbReference>
<evidence type="ECO:0000313" key="6">
    <source>
        <dbReference type="EMBL" id="MDQ0120564.1"/>
    </source>
</evidence>
<dbReference type="InterPro" id="IPR000843">
    <property type="entry name" value="HTH_LacI"/>
</dbReference>
<name>A0ABT9UQI6_9MICC</name>
<dbReference type="Gene3D" id="3.40.50.2300">
    <property type="match status" value="2"/>
</dbReference>
<dbReference type="Proteomes" id="UP001226389">
    <property type="component" value="Unassembled WGS sequence"/>
</dbReference>
<dbReference type="PANTHER" id="PTHR30146">
    <property type="entry name" value="LACI-RELATED TRANSCRIPTIONAL REPRESSOR"/>
    <property type="match status" value="1"/>
</dbReference>